<comment type="similarity">
    <text evidence="6">Belongs to the class-I aminoacyl-tRNA synthetase family.</text>
</comment>
<dbReference type="Pfam" id="PF00749">
    <property type="entry name" value="tRNA-synt_1c"/>
    <property type="match status" value="1"/>
</dbReference>
<dbReference type="PROSITE" id="PS00178">
    <property type="entry name" value="AA_TRNA_LIGASE_I"/>
    <property type="match status" value="1"/>
</dbReference>
<evidence type="ECO:0000256" key="5">
    <source>
        <dbReference type="ARBA" id="ARBA00023146"/>
    </source>
</evidence>
<dbReference type="InterPro" id="IPR000924">
    <property type="entry name" value="Glu/Gln-tRNA-synth"/>
</dbReference>
<name>A0A816H1L0_ADIRI</name>
<evidence type="ECO:0000256" key="3">
    <source>
        <dbReference type="ARBA" id="ARBA00022840"/>
    </source>
</evidence>
<dbReference type="InterPro" id="IPR014729">
    <property type="entry name" value="Rossmann-like_a/b/a_fold"/>
</dbReference>
<comment type="caution">
    <text evidence="9">The sequence shown here is derived from an EMBL/GenBank/DDBJ whole genome shotgun (WGS) entry which is preliminary data.</text>
</comment>
<reference evidence="9" key="1">
    <citation type="submission" date="2021-02" db="EMBL/GenBank/DDBJ databases">
        <authorList>
            <person name="Nowell W R."/>
        </authorList>
    </citation>
    <scope>NUCLEOTIDE SEQUENCE</scope>
</reference>
<evidence type="ECO:0000313" key="10">
    <source>
        <dbReference type="Proteomes" id="UP000663828"/>
    </source>
</evidence>
<evidence type="ECO:0000256" key="7">
    <source>
        <dbReference type="SAM" id="MobiDB-lite"/>
    </source>
</evidence>
<dbReference type="GO" id="GO:0004818">
    <property type="term" value="F:glutamate-tRNA ligase activity"/>
    <property type="evidence" value="ECO:0007669"/>
    <property type="project" value="TreeGrafter"/>
</dbReference>
<dbReference type="SUPFAM" id="SSF52374">
    <property type="entry name" value="Nucleotidylyl transferase"/>
    <property type="match status" value="1"/>
</dbReference>
<keyword evidence="4 6" id="KW-0648">Protein biosynthesis</keyword>
<keyword evidence="3 6" id="KW-0067">ATP-binding</keyword>
<dbReference type="PRINTS" id="PR00987">
    <property type="entry name" value="TRNASYNTHGLU"/>
</dbReference>
<keyword evidence="10" id="KW-1185">Reference proteome</keyword>
<feature type="compositionally biased region" description="Polar residues" evidence="7">
    <location>
        <begin position="1"/>
        <end position="15"/>
    </location>
</feature>
<dbReference type="PANTHER" id="PTHR43097:SF5">
    <property type="entry name" value="GLUTAMATE--TRNA LIGASE"/>
    <property type="match status" value="1"/>
</dbReference>
<dbReference type="Gene3D" id="3.40.50.620">
    <property type="entry name" value="HUPs"/>
    <property type="match status" value="1"/>
</dbReference>
<dbReference type="InterPro" id="IPR020058">
    <property type="entry name" value="Glu/Gln-tRNA-synth_Ib_cat-dom"/>
</dbReference>
<dbReference type="GO" id="GO:0005524">
    <property type="term" value="F:ATP binding"/>
    <property type="evidence" value="ECO:0007669"/>
    <property type="project" value="UniProtKB-KW"/>
</dbReference>
<dbReference type="InterPro" id="IPR001412">
    <property type="entry name" value="aa-tRNA-synth_I_CS"/>
</dbReference>
<keyword evidence="2 6" id="KW-0547">Nucleotide-binding</keyword>
<evidence type="ECO:0000256" key="1">
    <source>
        <dbReference type="ARBA" id="ARBA00022598"/>
    </source>
</evidence>
<dbReference type="PANTHER" id="PTHR43097">
    <property type="entry name" value="GLUTAMINE-TRNA LIGASE"/>
    <property type="match status" value="1"/>
</dbReference>
<feature type="non-terminal residue" evidence="9">
    <location>
        <position position="1"/>
    </location>
</feature>
<evidence type="ECO:0000256" key="4">
    <source>
        <dbReference type="ARBA" id="ARBA00022917"/>
    </source>
</evidence>
<organism evidence="9 10">
    <name type="scientific">Adineta ricciae</name>
    <name type="common">Rotifer</name>
    <dbReference type="NCBI Taxonomy" id="249248"/>
    <lineage>
        <taxon>Eukaryota</taxon>
        <taxon>Metazoa</taxon>
        <taxon>Spiralia</taxon>
        <taxon>Gnathifera</taxon>
        <taxon>Rotifera</taxon>
        <taxon>Eurotatoria</taxon>
        <taxon>Bdelloidea</taxon>
        <taxon>Adinetida</taxon>
        <taxon>Adinetidae</taxon>
        <taxon>Adineta</taxon>
    </lineage>
</organism>
<evidence type="ECO:0000313" key="9">
    <source>
        <dbReference type="EMBL" id="CAF1681982.1"/>
    </source>
</evidence>
<keyword evidence="5 6" id="KW-0030">Aminoacyl-tRNA synthetase</keyword>
<sequence length="109" mass="12219">MTDSATASSSVSQKTAMKDEGKFVDLPNAREGEVVVRFPPEASGYLHIGHAKAALLNQYYQKTFKGTLIMRFDDTNPAKENAEFEQVILEDLKMLGVTYDRFSHSSDHF</sequence>
<dbReference type="EMBL" id="CAJNOR010015354">
    <property type="protein sequence ID" value="CAF1681982.1"/>
    <property type="molecule type" value="Genomic_DNA"/>
</dbReference>
<dbReference type="Proteomes" id="UP000663828">
    <property type="component" value="Unassembled WGS sequence"/>
</dbReference>
<feature type="domain" description="Glutamyl/glutaminyl-tRNA synthetase class Ib catalytic" evidence="8">
    <location>
        <begin position="33"/>
        <end position="109"/>
    </location>
</feature>
<evidence type="ECO:0000259" key="8">
    <source>
        <dbReference type="Pfam" id="PF00749"/>
    </source>
</evidence>
<evidence type="ECO:0000256" key="2">
    <source>
        <dbReference type="ARBA" id="ARBA00022741"/>
    </source>
</evidence>
<feature type="region of interest" description="Disordered" evidence="7">
    <location>
        <begin position="1"/>
        <end position="23"/>
    </location>
</feature>
<accession>A0A816H1L0</accession>
<dbReference type="AlphaFoldDB" id="A0A816H1L0"/>
<protein>
    <recommendedName>
        <fullName evidence="8">Glutamyl/glutaminyl-tRNA synthetase class Ib catalytic domain-containing protein</fullName>
    </recommendedName>
</protein>
<keyword evidence="1 6" id="KW-0436">Ligase</keyword>
<evidence type="ECO:0000256" key="6">
    <source>
        <dbReference type="RuleBase" id="RU363037"/>
    </source>
</evidence>
<dbReference type="GO" id="GO:0005829">
    <property type="term" value="C:cytosol"/>
    <property type="evidence" value="ECO:0007669"/>
    <property type="project" value="TreeGrafter"/>
</dbReference>
<dbReference type="GO" id="GO:0006424">
    <property type="term" value="P:glutamyl-tRNA aminoacylation"/>
    <property type="evidence" value="ECO:0007669"/>
    <property type="project" value="TreeGrafter"/>
</dbReference>
<dbReference type="InterPro" id="IPR050132">
    <property type="entry name" value="Gln/Glu-tRNA_Ligase"/>
</dbReference>
<proteinExistence type="inferred from homology"/>
<gene>
    <name evidence="9" type="ORF">XAT740_LOCUS60791</name>
</gene>
<dbReference type="GO" id="GO:0017102">
    <property type="term" value="C:methionyl glutamyl tRNA synthetase complex"/>
    <property type="evidence" value="ECO:0007669"/>
    <property type="project" value="TreeGrafter"/>
</dbReference>